<reference evidence="2 3" key="1">
    <citation type="submission" date="2019-06" db="EMBL/GenBank/DDBJ databases">
        <title>Sequencing the genomes of 1000 actinobacteria strains.</title>
        <authorList>
            <person name="Klenk H.-P."/>
        </authorList>
    </citation>
    <scope>NUCLEOTIDE SEQUENCE [LARGE SCALE GENOMIC DNA]</scope>
    <source>
        <strain evidence="2 3">DSM 43186</strain>
    </source>
</reference>
<evidence type="ECO:0000313" key="3">
    <source>
        <dbReference type="Proteomes" id="UP000319213"/>
    </source>
</evidence>
<accession>A0A543IZ86</accession>
<keyword evidence="3" id="KW-1185">Reference proteome</keyword>
<dbReference type="GO" id="GO:0008168">
    <property type="term" value="F:methyltransferase activity"/>
    <property type="evidence" value="ECO:0007669"/>
    <property type="project" value="UniProtKB-KW"/>
</dbReference>
<keyword evidence="2" id="KW-0489">Methyltransferase</keyword>
<gene>
    <name evidence="2" type="ORF">FHX40_2612</name>
</gene>
<dbReference type="SUPFAM" id="SSF53335">
    <property type="entry name" value="S-adenosyl-L-methionine-dependent methyltransferases"/>
    <property type="match status" value="1"/>
</dbReference>
<organism evidence="2 3">
    <name type="scientific">Thermopolyspora flexuosa</name>
    <dbReference type="NCBI Taxonomy" id="103836"/>
    <lineage>
        <taxon>Bacteria</taxon>
        <taxon>Bacillati</taxon>
        <taxon>Actinomycetota</taxon>
        <taxon>Actinomycetes</taxon>
        <taxon>Streptosporangiales</taxon>
        <taxon>Streptosporangiaceae</taxon>
        <taxon>Thermopolyspora</taxon>
    </lineage>
</organism>
<dbReference type="Proteomes" id="UP000319213">
    <property type="component" value="Unassembled WGS sequence"/>
</dbReference>
<feature type="compositionally biased region" description="Basic and acidic residues" evidence="1">
    <location>
        <begin position="30"/>
        <end position="41"/>
    </location>
</feature>
<dbReference type="Gene3D" id="3.40.50.150">
    <property type="entry name" value="Vaccinia Virus protein VP39"/>
    <property type="match status" value="1"/>
</dbReference>
<dbReference type="PIRSF" id="PIRSF017393">
    <property type="entry name" value="MTase_SAV2177"/>
    <property type="match status" value="1"/>
</dbReference>
<dbReference type="GO" id="GO:0032259">
    <property type="term" value="P:methylation"/>
    <property type="evidence" value="ECO:0007669"/>
    <property type="project" value="UniProtKB-KW"/>
</dbReference>
<dbReference type="InterPro" id="IPR006764">
    <property type="entry name" value="SAM_dep_MeTrfase_SAV2177_type"/>
</dbReference>
<dbReference type="InterPro" id="IPR029063">
    <property type="entry name" value="SAM-dependent_MTases_sf"/>
</dbReference>
<comment type="caution">
    <text evidence="2">The sequence shown here is derived from an EMBL/GenBank/DDBJ whole genome shotgun (WGS) entry which is preliminary data.</text>
</comment>
<protein>
    <submittedName>
        <fullName evidence="2">S-adenosyl methyltransferase</fullName>
    </submittedName>
</protein>
<evidence type="ECO:0000256" key="1">
    <source>
        <dbReference type="SAM" id="MobiDB-lite"/>
    </source>
</evidence>
<evidence type="ECO:0000313" key="2">
    <source>
        <dbReference type="EMBL" id="TQM75890.1"/>
    </source>
</evidence>
<sequence>MTQSETGNVGSPGPLAEDEERTPTAAAEQVEERPPSPEIDISKPHIARIYDYILGGKNNYAVDREMADQVVKVFPEAPIAARINRRFLIETVRWLIQEAGVRQFLDIGSGLPTQQNVHEVAQAIDKDARVVYVDNDPLVRVHAEALLATDPNTIVLEGDLCDPQALLVRPELREHLDFSKPIALLLVAVLPFAEDNEQAYDIVRTLCNALPSGSYLAISHPLKEESTEQARAIYRRASLSGRPRTEEEIRGFFAGLTPVGCGLVRMADWTPPDRPNGLAEGDNVISMDDAAVVKKLPGMCGIARIDH</sequence>
<name>A0A543IZ86_9ACTN</name>
<keyword evidence="2" id="KW-0808">Transferase</keyword>
<feature type="region of interest" description="Disordered" evidence="1">
    <location>
        <begin position="1"/>
        <end position="41"/>
    </location>
</feature>
<dbReference type="EMBL" id="VFPQ01000001">
    <property type="protein sequence ID" value="TQM75890.1"/>
    <property type="molecule type" value="Genomic_DNA"/>
</dbReference>
<dbReference type="AlphaFoldDB" id="A0A543IZ86"/>
<dbReference type="RefSeq" id="WP_170198824.1">
    <property type="nucleotide sequence ID" value="NZ_BMPV01000001.1"/>
</dbReference>
<proteinExistence type="predicted"/>
<dbReference type="Pfam" id="PF04672">
    <property type="entry name" value="Methyltransf_19"/>
    <property type="match status" value="1"/>
</dbReference>